<evidence type="ECO:0000313" key="3">
    <source>
        <dbReference type="RefSeq" id="XP_014669252.1"/>
    </source>
</evidence>
<feature type="region of interest" description="Disordered" evidence="1">
    <location>
        <begin position="290"/>
        <end position="647"/>
    </location>
</feature>
<feature type="compositionally biased region" description="Basic residues" evidence="1">
    <location>
        <begin position="681"/>
        <end position="694"/>
    </location>
</feature>
<feature type="compositionally biased region" description="Acidic residues" evidence="1">
    <location>
        <begin position="417"/>
        <end position="477"/>
    </location>
</feature>
<proteinExistence type="predicted"/>
<name>A0ABM1EAN1_PRICU</name>
<dbReference type="GeneID" id="106810415"/>
<keyword evidence="2" id="KW-1185">Reference proteome</keyword>
<feature type="compositionally biased region" description="Acidic residues" evidence="1">
    <location>
        <begin position="485"/>
        <end position="502"/>
    </location>
</feature>
<feature type="compositionally biased region" description="Basic and acidic residues" evidence="1">
    <location>
        <begin position="160"/>
        <end position="171"/>
    </location>
</feature>
<evidence type="ECO:0000313" key="2">
    <source>
        <dbReference type="Proteomes" id="UP000695022"/>
    </source>
</evidence>
<protein>
    <submittedName>
        <fullName evidence="3">Spore wall protein 2-like</fullName>
    </submittedName>
</protein>
<evidence type="ECO:0000256" key="1">
    <source>
        <dbReference type="SAM" id="MobiDB-lite"/>
    </source>
</evidence>
<feature type="compositionally biased region" description="Basic and acidic residues" evidence="1">
    <location>
        <begin position="138"/>
        <end position="150"/>
    </location>
</feature>
<feature type="compositionally biased region" description="Basic and acidic residues" evidence="1">
    <location>
        <begin position="313"/>
        <end position="325"/>
    </location>
</feature>
<organism evidence="2 3">
    <name type="scientific">Priapulus caudatus</name>
    <name type="common">Priapulid worm</name>
    <dbReference type="NCBI Taxonomy" id="37621"/>
    <lineage>
        <taxon>Eukaryota</taxon>
        <taxon>Metazoa</taxon>
        <taxon>Ecdysozoa</taxon>
        <taxon>Scalidophora</taxon>
        <taxon>Priapulida</taxon>
        <taxon>Priapulimorpha</taxon>
        <taxon>Priapulimorphida</taxon>
        <taxon>Priapulidae</taxon>
        <taxon>Priapulus</taxon>
    </lineage>
</organism>
<feature type="compositionally biased region" description="Basic and acidic residues" evidence="1">
    <location>
        <begin position="180"/>
        <end position="189"/>
    </location>
</feature>
<feature type="compositionally biased region" description="Acidic residues" evidence="1">
    <location>
        <begin position="333"/>
        <end position="406"/>
    </location>
</feature>
<dbReference type="RefSeq" id="XP_014669252.1">
    <property type="nucleotide sequence ID" value="XM_014813766.1"/>
</dbReference>
<feature type="region of interest" description="Disordered" evidence="1">
    <location>
        <begin position="681"/>
        <end position="700"/>
    </location>
</feature>
<dbReference type="Proteomes" id="UP000695022">
    <property type="component" value="Unplaced"/>
</dbReference>
<accession>A0ABM1EAN1</accession>
<feature type="compositionally biased region" description="Basic and acidic residues" evidence="1">
    <location>
        <begin position="576"/>
        <end position="594"/>
    </location>
</feature>
<feature type="region of interest" description="Disordered" evidence="1">
    <location>
        <begin position="36"/>
        <end position="93"/>
    </location>
</feature>
<sequence>MVVVRVAARSHNQGRHRLVEPLHILGKRDELGFSDHWDSDSAAGPSASRQFTKSSSGEKRLTPAIRKKAKLALQNPTKRTPPVVTEPAPSSSSLDVLGSILAEQSLLQLKSADVRITRDGSIKPTSLSAVKLQSRASRVSEKARTARTLDKSSSSSSATGDERVGAARPERVGVATSPTRPERVEQKTVGDDDVCTPLLKELIYDPRRNVPRRARTELVYAMMRGDGDSDAGDAPVKSGCCAQGNGAAGNAVISPQEGATSAPTNCASGDSATATAAAALDECGFEAVSEAESMDFGGGDDGDDRSGSGGDGDGARGDASEHGSDAEGANESNGDDDAANGNEEDGAEDGEVEEGGAVEDGEAEEGGAEDGEAEEDGAEDGEVEDGEAEEGGAEDGVVEGGAEDGEVKDGQATPAAGEEEEDEREEDREGDEEEPAEEEREEGEAASEGEADEDDDEVEDGEVADDNEADPVSEESEDAAHENGQEEDDEEEEEEDDEEEEEVTRAQEEGGADDEQNESNTAEDGEEACEMQEEEANEDGDEDEANEHEEGEEQDEEEEEEAAEGNDDDQADEEANESHDDGDGDGSHGDDAAREPASSGEEDAVADGNATNSDDAGHSSRGRSPSVVGSVGDNQGAPASDAESSGNSVCLVDIEQLIEVIDIEAGVAKVERVTLKSRHLKQRPNCRPRRRRRQQQVGTLSYVTDLV</sequence>
<gene>
    <name evidence="3" type="primary">LOC106810415</name>
</gene>
<reference evidence="3" key="1">
    <citation type="submission" date="2025-08" db="UniProtKB">
        <authorList>
            <consortium name="RefSeq"/>
        </authorList>
    </citation>
    <scope>IDENTIFICATION</scope>
</reference>
<feature type="compositionally biased region" description="Acidic residues" evidence="1">
    <location>
        <begin position="510"/>
        <end position="575"/>
    </location>
</feature>
<feature type="region of interest" description="Disordered" evidence="1">
    <location>
        <begin position="133"/>
        <end position="189"/>
    </location>
</feature>
<feature type="compositionally biased region" description="Low complexity" evidence="1">
    <location>
        <begin position="622"/>
        <end position="632"/>
    </location>
</feature>